<feature type="domain" description="Glutamine amidotransferase type-2" evidence="4">
    <location>
        <begin position="2"/>
        <end position="263"/>
    </location>
</feature>
<dbReference type="CDD" id="cd01908">
    <property type="entry name" value="YafJ"/>
    <property type="match status" value="1"/>
</dbReference>
<comment type="pathway">
    <text evidence="2">Amino-acid biosynthesis; ergothioneine biosynthesis.</text>
</comment>
<dbReference type="InterPro" id="IPR052373">
    <property type="entry name" value="Gamma-glu_amide_hydrolase"/>
</dbReference>
<protein>
    <recommendedName>
        <fullName evidence="2">Gamma-glutamyl-hercynylcysteine sulfoxide hydrolase</fullName>
        <ecNumber evidence="2">3.5.1.118</ecNumber>
    </recommendedName>
    <alternativeName>
        <fullName evidence="2">Gamma-glutamyl hercynylcysteine S-oxide hydrolase</fullName>
    </alternativeName>
</protein>
<gene>
    <name evidence="2 5" type="primary">egtC</name>
    <name evidence="5" type="ORF">GCM10009745_84310</name>
</gene>
<dbReference type="EC" id="3.5.1.118" evidence="2"/>
<dbReference type="Proteomes" id="UP001500280">
    <property type="component" value="Unassembled WGS sequence"/>
</dbReference>
<name>A0ABN2JDM5_9ACTN</name>
<accession>A0ABN2JDM5</accession>
<evidence type="ECO:0000256" key="2">
    <source>
        <dbReference type="HAMAP-Rule" id="MF_02036"/>
    </source>
</evidence>
<dbReference type="EMBL" id="BAAANF010000042">
    <property type="protein sequence ID" value="GAA1722313.1"/>
    <property type="molecule type" value="Genomic_DNA"/>
</dbReference>
<evidence type="ECO:0000256" key="3">
    <source>
        <dbReference type="SAM" id="MobiDB-lite"/>
    </source>
</evidence>
<dbReference type="InterPro" id="IPR026869">
    <property type="entry name" value="EgtC-like"/>
</dbReference>
<evidence type="ECO:0000313" key="6">
    <source>
        <dbReference type="Proteomes" id="UP001500280"/>
    </source>
</evidence>
<dbReference type="Pfam" id="PF13230">
    <property type="entry name" value="GATase_4"/>
    <property type="match status" value="1"/>
</dbReference>
<evidence type="ECO:0000313" key="5">
    <source>
        <dbReference type="EMBL" id="GAA1722313.1"/>
    </source>
</evidence>
<evidence type="ECO:0000259" key="4">
    <source>
        <dbReference type="PROSITE" id="PS51278"/>
    </source>
</evidence>
<dbReference type="InterPro" id="IPR017932">
    <property type="entry name" value="GATase_2_dom"/>
</dbReference>
<dbReference type="InterPro" id="IPR017808">
    <property type="entry name" value="EgtC"/>
</dbReference>
<organism evidence="5 6">
    <name type="scientific">Kribbella yunnanensis</name>
    <dbReference type="NCBI Taxonomy" id="190194"/>
    <lineage>
        <taxon>Bacteria</taxon>
        <taxon>Bacillati</taxon>
        <taxon>Actinomycetota</taxon>
        <taxon>Actinomycetes</taxon>
        <taxon>Propionibacteriales</taxon>
        <taxon>Kribbellaceae</taxon>
        <taxon>Kribbella</taxon>
    </lineage>
</organism>
<comment type="catalytic activity">
    <reaction evidence="2">
        <text>gamma-L-glutamyl-hercynylcysteine S-oxide + H2O = S-(hercyn-2-yl)-L-cysteine S-oxide + L-glutamate</text>
        <dbReference type="Rhea" id="RHEA:42684"/>
        <dbReference type="ChEBI" id="CHEBI:15377"/>
        <dbReference type="ChEBI" id="CHEBI:29985"/>
        <dbReference type="ChEBI" id="CHEBI:82703"/>
        <dbReference type="ChEBI" id="CHEBI:82706"/>
        <dbReference type="EC" id="3.5.1.118"/>
    </reaction>
</comment>
<dbReference type="SUPFAM" id="SSF56235">
    <property type="entry name" value="N-terminal nucleophile aminohydrolases (Ntn hydrolases)"/>
    <property type="match status" value="1"/>
</dbReference>
<sequence>MCRHLAYLGPPVPLAALVLDPDHSLYEQSWAPTDMRGGGTVNADGFGLGWYPKPDADAAQADPAPASPAPSPLRYRRNVPIWTDDNLRDLAEGIISGAVIAAVRNGTDRMPHDESAVAPFRSGNWLFSHNGRIPDWPESTVKVAEQLPVAELLTLGAPVDSALLFALITHRLTSGEDPAEAVASVVQDVEAAAPGSRLNVLLTDGAQVVATTWTHSLWVRRTPDSTTVSSEPFGIGHWDEVPDRSLLVATATTLSITPMEGPQ</sequence>
<dbReference type="InterPro" id="IPR029055">
    <property type="entry name" value="Ntn_hydrolases_N"/>
</dbReference>
<keyword evidence="2" id="KW-0378">Hydrolase</keyword>
<keyword evidence="6" id="KW-1185">Reference proteome</keyword>
<reference evidence="5 6" key="1">
    <citation type="journal article" date="2019" name="Int. J. Syst. Evol. Microbiol.">
        <title>The Global Catalogue of Microorganisms (GCM) 10K type strain sequencing project: providing services to taxonomists for standard genome sequencing and annotation.</title>
        <authorList>
            <consortium name="The Broad Institute Genomics Platform"/>
            <consortium name="The Broad Institute Genome Sequencing Center for Infectious Disease"/>
            <person name="Wu L."/>
            <person name="Ma J."/>
        </authorList>
    </citation>
    <scope>NUCLEOTIDE SEQUENCE [LARGE SCALE GENOMIC DNA]</scope>
    <source>
        <strain evidence="5 6">JCM 14307</strain>
    </source>
</reference>
<proteinExistence type="inferred from homology"/>
<comment type="function">
    <text evidence="2">Catalyzes the hydrolysis of the gamma-glutamyl amide bond of hercynyl-gamma-L-glutamyl-L-cysteine sulfoxide to produce hercynylcysteine sulfoxide, a step in the biosynthesis pathway of ergothioneine.</text>
</comment>
<dbReference type="PANTHER" id="PTHR43187">
    <property type="entry name" value="GLUTAMINE AMIDOTRANSFERASE DUG3-RELATED"/>
    <property type="match status" value="1"/>
</dbReference>
<keyword evidence="1 2" id="KW-0315">Glutamine amidotransferase</keyword>
<dbReference type="PROSITE" id="PS51278">
    <property type="entry name" value="GATASE_TYPE_2"/>
    <property type="match status" value="1"/>
</dbReference>
<dbReference type="PANTHER" id="PTHR43187:SF2">
    <property type="entry name" value="GAMMA-GLUTAMYL-HERCYNYLCYSTEINE SULFOXIDE HYDROLASE"/>
    <property type="match status" value="1"/>
</dbReference>
<comment type="caution">
    <text evidence="5">The sequence shown here is derived from an EMBL/GenBank/DDBJ whole genome shotgun (WGS) entry which is preliminary data.</text>
</comment>
<dbReference type="RefSeq" id="WP_344166019.1">
    <property type="nucleotide sequence ID" value="NZ_BAAANF010000042.1"/>
</dbReference>
<dbReference type="InterPro" id="IPR032889">
    <property type="entry name" value="EgtC_Actinobacteria"/>
</dbReference>
<dbReference type="HAMAP" id="MF_02036">
    <property type="entry name" value="EgtC"/>
    <property type="match status" value="1"/>
</dbReference>
<dbReference type="NCBIfam" id="TIGR03442">
    <property type="entry name" value="ergothioneine biosynthesis protein EgtC"/>
    <property type="match status" value="1"/>
</dbReference>
<feature type="region of interest" description="Disordered" evidence="3">
    <location>
        <begin position="52"/>
        <end position="73"/>
    </location>
</feature>
<dbReference type="Gene3D" id="3.60.20.10">
    <property type="entry name" value="Glutamine Phosphoribosylpyrophosphate, subunit 1, domain 1"/>
    <property type="match status" value="1"/>
</dbReference>
<evidence type="ECO:0000256" key="1">
    <source>
        <dbReference type="ARBA" id="ARBA00022962"/>
    </source>
</evidence>